<keyword evidence="1" id="KW-0472">Membrane</keyword>
<gene>
    <name evidence="2" type="ORF">BN9_022900</name>
</gene>
<reference evidence="2 3" key="1">
    <citation type="submission" date="2012-05" db="EMBL/GenBank/DDBJ databases">
        <title>Recombination and specialization in a pathogen metapopulation.</title>
        <authorList>
            <person name="Gardiner A."/>
            <person name="Kemen E."/>
            <person name="Schultz-Larsen T."/>
            <person name="MacLean D."/>
            <person name="Van Oosterhout C."/>
            <person name="Jones J.D.G."/>
        </authorList>
    </citation>
    <scope>NUCLEOTIDE SEQUENCE [LARGE SCALE GENOMIC DNA]</scope>
    <source>
        <strain evidence="2 3">Ac Nc2</strain>
    </source>
</reference>
<dbReference type="Proteomes" id="UP000053237">
    <property type="component" value="Unassembled WGS sequence"/>
</dbReference>
<dbReference type="InParanoid" id="A0A024G4B9"/>
<proteinExistence type="predicted"/>
<evidence type="ECO:0000256" key="1">
    <source>
        <dbReference type="SAM" id="Phobius"/>
    </source>
</evidence>
<dbReference type="AlphaFoldDB" id="A0A024G4B9"/>
<protein>
    <submittedName>
        <fullName evidence="2">Uncharacterized protein</fullName>
    </submittedName>
</protein>
<keyword evidence="1" id="KW-1133">Transmembrane helix</keyword>
<evidence type="ECO:0000313" key="3">
    <source>
        <dbReference type="Proteomes" id="UP000053237"/>
    </source>
</evidence>
<accession>A0A024G4B9</accession>
<keyword evidence="1" id="KW-0812">Transmembrane</keyword>
<comment type="caution">
    <text evidence="2">The sequence shown here is derived from an EMBL/GenBank/DDBJ whole genome shotgun (WGS) entry which is preliminary data.</text>
</comment>
<feature type="transmembrane region" description="Helical" evidence="1">
    <location>
        <begin position="21"/>
        <end position="43"/>
    </location>
</feature>
<organism evidence="2 3">
    <name type="scientific">Albugo candida</name>
    <dbReference type="NCBI Taxonomy" id="65357"/>
    <lineage>
        <taxon>Eukaryota</taxon>
        <taxon>Sar</taxon>
        <taxon>Stramenopiles</taxon>
        <taxon>Oomycota</taxon>
        <taxon>Peronosporomycetes</taxon>
        <taxon>Albuginales</taxon>
        <taxon>Albuginaceae</taxon>
        <taxon>Albugo</taxon>
    </lineage>
</organism>
<dbReference type="EMBL" id="CAIX01000020">
    <property type="protein sequence ID" value="CCI41506.1"/>
    <property type="molecule type" value="Genomic_DNA"/>
</dbReference>
<keyword evidence="3" id="KW-1185">Reference proteome</keyword>
<name>A0A024G4B9_9STRA</name>
<evidence type="ECO:0000313" key="2">
    <source>
        <dbReference type="EMBL" id="CCI41506.1"/>
    </source>
</evidence>
<sequence>MLFSCSNSIVLTSPPKHIIDVFFLFSFDIFIMSLPIAQVRILLFRFGIQNKLRSTFQVGLEVMACHTNNQIYAYYIPNIMSMIKLSSAKQIKFRINISCETFSSNQFR</sequence>